<evidence type="ECO:0000256" key="2">
    <source>
        <dbReference type="SAM" id="Phobius"/>
    </source>
</evidence>
<keyword evidence="2" id="KW-0472">Membrane</keyword>
<protein>
    <submittedName>
        <fullName evidence="3">Uncharacterized protein</fullName>
    </submittedName>
</protein>
<dbReference type="OrthoDB" id="6197995at2"/>
<dbReference type="Proteomes" id="UP000295724">
    <property type="component" value="Unassembled WGS sequence"/>
</dbReference>
<dbReference type="EMBL" id="SNZB01000001">
    <property type="protein sequence ID" value="TDR23869.1"/>
    <property type="molecule type" value="Genomic_DNA"/>
</dbReference>
<name>A0A4R6XZ01_9GAMM</name>
<evidence type="ECO:0000313" key="3">
    <source>
        <dbReference type="EMBL" id="TDR23869.1"/>
    </source>
</evidence>
<reference evidence="3 4" key="1">
    <citation type="submission" date="2019-03" db="EMBL/GenBank/DDBJ databases">
        <title>Genomic Encyclopedia of Type Strains, Phase IV (KMG-IV): sequencing the most valuable type-strain genomes for metagenomic binning, comparative biology and taxonomic classification.</title>
        <authorList>
            <person name="Goeker M."/>
        </authorList>
    </citation>
    <scope>NUCLEOTIDE SEQUENCE [LARGE SCALE GENOMIC DNA]</scope>
    <source>
        <strain evidence="3 4">DSM 25488</strain>
    </source>
</reference>
<comment type="caution">
    <text evidence="3">The sequence shown here is derived from an EMBL/GenBank/DDBJ whole genome shotgun (WGS) entry which is preliminary data.</text>
</comment>
<gene>
    <name evidence="3" type="ORF">C8D91_0736</name>
</gene>
<organism evidence="3 4">
    <name type="scientific">Marinicella litoralis</name>
    <dbReference type="NCBI Taxonomy" id="644220"/>
    <lineage>
        <taxon>Bacteria</taxon>
        <taxon>Pseudomonadati</taxon>
        <taxon>Pseudomonadota</taxon>
        <taxon>Gammaproteobacteria</taxon>
        <taxon>Lysobacterales</taxon>
        <taxon>Marinicellaceae</taxon>
        <taxon>Marinicella</taxon>
    </lineage>
</organism>
<dbReference type="RefSeq" id="WP_099017523.1">
    <property type="nucleotide sequence ID" value="NZ_NIHB01000001.1"/>
</dbReference>
<keyword evidence="2" id="KW-1133">Transmembrane helix</keyword>
<proteinExistence type="predicted"/>
<dbReference type="AlphaFoldDB" id="A0A4R6XZ01"/>
<evidence type="ECO:0000313" key="4">
    <source>
        <dbReference type="Proteomes" id="UP000295724"/>
    </source>
</evidence>
<feature type="transmembrane region" description="Helical" evidence="2">
    <location>
        <begin position="95"/>
        <end position="115"/>
    </location>
</feature>
<keyword evidence="4" id="KW-1185">Reference proteome</keyword>
<keyword evidence="2" id="KW-0812">Transmembrane</keyword>
<sequence length="249" mass="28176">MKSTEDEKLLMIYFNEAQQKDIDQCLSSPARCDQLDQLEADMNAIETLQQKQHDLPEDYGQQLWHQIADKLVAEEVKPKSGVSAWLPSLKNMFLVPQYSLASFATIMALVLLAFYTGRNQNNEIIGSELQELLLAQNIQLHLTQSEVFLTQVSNDNGSYNSQVTAQRLLSSNRIFKQALANHKGHFTSQLLQDLEPILLEYANGSAPNPSEQTHGKQPQANWVSDSKSNDLMFQIKVMKQQLAQKNDII</sequence>
<evidence type="ECO:0000256" key="1">
    <source>
        <dbReference type="SAM" id="MobiDB-lite"/>
    </source>
</evidence>
<feature type="region of interest" description="Disordered" evidence="1">
    <location>
        <begin position="202"/>
        <end position="223"/>
    </location>
</feature>
<accession>A0A4R6XZ01</accession>
<feature type="compositionally biased region" description="Polar residues" evidence="1">
    <location>
        <begin position="205"/>
        <end position="223"/>
    </location>
</feature>